<keyword evidence="2" id="KW-1185">Reference proteome</keyword>
<dbReference type="InterPro" id="IPR019149">
    <property type="entry name" value="ABHD18"/>
</dbReference>
<dbReference type="Gene3D" id="3.40.50.1820">
    <property type="entry name" value="alpha/beta hydrolase"/>
    <property type="match status" value="1"/>
</dbReference>
<evidence type="ECO:0000313" key="1">
    <source>
        <dbReference type="EMBL" id="ACR79684.1"/>
    </source>
</evidence>
<sequence length="308" mass="35439">MSTKEELFALRFGRKINIIQDEKIENVHRFILKSNYNSGYPENDRIPLSVYEGGNRGTVLFIHGTGHRNLKYLKWFPQTFPNYGFTGALMILPYHFARTPAGYKSGELFLDPRTDPLRDRFENAVVDALTCIEFIKSRYPSPIYLMGYSFGGFISTISAALEPSVKKLSLVVTGGNFYHITWKSFATRVLRIRYEEDQTCNPEKCLNYHSEIYQEYLSKLKGPGIPFNSAPISCLEYDPLTYARFVKQPVLLLGAKFDIFIPKESTLQLFKTLPNARLKWIPSGHLSSILFKKRIIKDSVSFFMDDFS</sequence>
<dbReference type="SUPFAM" id="SSF53474">
    <property type="entry name" value="alpha/beta-Hydrolases"/>
    <property type="match status" value="1"/>
</dbReference>
<reference evidence="1 2" key="2">
    <citation type="journal article" date="2011" name="J. Bacteriol.">
        <title>Genome Sequence of Kosmotoga olearia Strain TBF 19.5.1, a Thermophilic Bacterium with a Wide Growth Temperature Range, Isolated from the Troll B Oil Platform in the North Sea.</title>
        <authorList>
            <person name="Swithers K.S."/>
            <person name="Dipippo J.L."/>
            <person name="Bruce D.C."/>
            <person name="Detter C."/>
            <person name="Tapia R."/>
            <person name="Han S."/>
            <person name="Goodwin L.A."/>
            <person name="Han J."/>
            <person name="Woyke T."/>
            <person name="Pitluck S."/>
            <person name="Pennacchio L."/>
            <person name="Nolan M."/>
            <person name="Mikhailova N."/>
            <person name="Land M.L."/>
            <person name="Nesbo C.L."/>
            <person name="Gogarten J.P."/>
            <person name="Noll K.M."/>
        </authorList>
    </citation>
    <scope>NUCLEOTIDE SEQUENCE [LARGE SCALE GENOMIC DNA]</scope>
    <source>
        <strain evidence="2">ATCC BAA-1733 / DSM 21960 / TBF 19.5.1</strain>
    </source>
</reference>
<dbReference type="EMBL" id="CP001634">
    <property type="protein sequence ID" value="ACR79684.1"/>
    <property type="molecule type" value="Genomic_DNA"/>
</dbReference>
<proteinExistence type="predicted"/>
<dbReference type="STRING" id="521045.Kole_0976"/>
<dbReference type="eggNOG" id="COG1073">
    <property type="taxonomic scope" value="Bacteria"/>
</dbReference>
<protein>
    <recommendedName>
        <fullName evidence="3">AB hydrolase-1 domain-containing protein</fullName>
    </recommendedName>
</protein>
<dbReference type="AlphaFoldDB" id="C5CH19"/>
<organism evidence="1 2">
    <name type="scientific">Kosmotoga olearia (strain ATCC BAA-1733 / DSM 21960 / TBF 19.5.1)</name>
    <dbReference type="NCBI Taxonomy" id="521045"/>
    <lineage>
        <taxon>Bacteria</taxon>
        <taxon>Thermotogati</taxon>
        <taxon>Thermotogota</taxon>
        <taxon>Thermotogae</taxon>
        <taxon>Kosmotogales</taxon>
        <taxon>Kosmotogaceae</taxon>
        <taxon>Kosmotoga</taxon>
    </lineage>
</organism>
<reference evidence="1 2" key="1">
    <citation type="submission" date="2009-06" db="EMBL/GenBank/DDBJ databases">
        <title>Complete sequence of Thermotogales bacterium TBF 19.5.1.</title>
        <authorList>
            <consortium name="US DOE Joint Genome Institute"/>
            <person name="Lucas S."/>
            <person name="Copeland A."/>
            <person name="Lapidus A."/>
            <person name="Glavina del Rio T."/>
            <person name="Tice H."/>
            <person name="Bruce D."/>
            <person name="Goodwin L."/>
            <person name="Pitluck S."/>
            <person name="Chertkov O."/>
            <person name="Brettin T."/>
            <person name="Detter J.C."/>
            <person name="Han C."/>
            <person name="Schmutz J."/>
            <person name="Larimer F."/>
            <person name="Land M."/>
            <person name="Hauser L."/>
            <person name="Kyrpides N."/>
            <person name="Ovchinnikova G."/>
            <person name="Noll K."/>
        </authorList>
    </citation>
    <scope>NUCLEOTIDE SEQUENCE [LARGE SCALE GENOMIC DNA]</scope>
    <source>
        <strain evidence="2">ATCC BAA-1733 / DSM 21960 / TBF 19.5.1</strain>
    </source>
</reference>
<name>C5CH19_KOSOT</name>
<dbReference type="RefSeq" id="WP_015868346.1">
    <property type="nucleotide sequence ID" value="NC_012785.1"/>
</dbReference>
<gene>
    <name evidence="1" type="ordered locus">Kole_0976</name>
</gene>
<dbReference type="HOGENOM" id="CLU_071528_0_0_0"/>
<dbReference type="Pfam" id="PF09752">
    <property type="entry name" value="ABHD18"/>
    <property type="match status" value="1"/>
</dbReference>
<dbReference type="InterPro" id="IPR029058">
    <property type="entry name" value="AB_hydrolase_fold"/>
</dbReference>
<evidence type="ECO:0000313" key="2">
    <source>
        <dbReference type="Proteomes" id="UP000002382"/>
    </source>
</evidence>
<dbReference type="OrthoDB" id="43290at2"/>
<accession>C5CH19</accession>
<evidence type="ECO:0008006" key="3">
    <source>
        <dbReference type="Google" id="ProtNLM"/>
    </source>
</evidence>
<dbReference type="Proteomes" id="UP000002382">
    <property type="component" value="Chromosome"/>
</dbReference>
<dbReference type="KEGG" id="kol:Kole_0976"/>
<dbReference type="ESTHER" id="kosot-c5ch19">
    <property type="family name" value="6_AlphaBeta_hydrolase"/>
</dbReference>